<gene>
    <name evidence="2" type="ORF">SOIL9_81130</name>
</gene>
<dbReference type="EMBL" id="LR593886">
    <property type="protein sequence ID" value="VTS00650.1"/>
    <property type="molecule type" value="Genomic_DNA"/>
</dbReference>
<evidence type="ECO:0000313" key="3">
    <source>
        <dbReference type="Proteomes" id="UP000464178"/>
    </source>
</evidence>
<reference evidence="2 3" key="1">
    <citation type="submission" date="2019-05" db="EMBL/GenBank/DDBJ databases">
        <authorList>
            <consortium name="Science for Life Laboratories"/>
        </authorList>
    </citation>
    <scope>NUCLEOTIDE SEQUENCE [LARGE SCALE GENOMIC DNA]</scope>
    <source>
        <strain evidence="2">Soil9</strain>
    </source>
</reference>
<dbReference type="AlphaFoldDB" id="A0A6P2DJM6"/>
<keyword evidence="3" id="KW-1185">Reference proteome</keyword>
<protein>
    <submittedName>
        <fullName evidence="2">Uncharacterized protein</fullName>
    </submittedName>
</protein>
<accession>A0A6P2DJM6</accession>
<organism evidence="2 3">
    <name type="scientific">Gemmata massiliana</name>
    <dbReference type="NCBI Taxonomy" id="1210884"/>
    <lineage>
        <taxon>Bacteria</taxon>
        <taxon>Pseudomonadati</taxon>
        <taxon>Planctomycetota</taxon>
        <taxon>Planctomycetia</taxon>
        <taxon>Gemmatales</taxon>
        <taxon>Gemmataceae</taxon>
        <taxon>Gemmata</taxon>
    </lineage>
</organism>
<evidence type="ECO:0000256" key="1">
    <source>
        <dbReference type="SAM" id="MobiDB-lite"/>
    </source>
</evidence>
<dbReference type="InterPro" id="IPR047114">
    <property type="entry name" value="YciF"/>
</dbReference>
<dbReference type="KEGG" id="gms:SOIL9_81130"/>
<dbReference type="InterPro" id="IPR010287">
    <property type="entry name" value="DUF892_YciF-like"/>
</dbReference>
<name>A0A6P2DJM6_9BACT</name>
<dbReference type="InterPro" id="IPR009078">
    <property type="entry name" value="Ferritin-like_SF"/>
</dbReference>
<dbReference type="PANTHER" id="PTHR30565">
    <property type="entry name" value="PROTEIN YCIF"/>
    <property type="match status" value="1"/>
</dbReference>
<proteinExistence type="predicted"/>
<dbReference type="Gene3D" id="1.20.1260.10">
    <property type="match status" value="1"/>
</dbReference>
<dbReference type="SUPFAM" id="SSF47240">
    <property type="entry name" value="Ferritin-like"/>
    <property type="match status" value="1"/>
</dbReference>
<sequence length="111" mass="11652">MEGLIEEGKEIMQEDGAPAVVDAALIAAAQRVEHYEMAGYGCVRTFANLLGYEGAAALLQETLDEEGGADKKLTELAETVINVGAEDGGEEEGEEAAPSNGRAEPKTGRKK</sequence>
<evidence type="ECO:0000313" key="2">
    <source>
        <dbReference type="EMBL" id="VTS00650.1"/>
    </source>
</evidence>
<feature type="region of interest" description="Disordered" evidence="1">
    <location>
        <begin position="83"/>
        <end position="111"/>
    </location>
</feature>
<dbReference type="PANTHER" id="PTHR30565:SF9">
    <property type="entry name" value="PROTEIN YCIF"/>
    <property type="match status" value="1"/>
</dbReference>
<dbReference type="InterPro" id="IPR012347">
    <property type="entry name" value="Ferritin-like"/>
</dbReference>
<dbReference type="Proteomes" id="UP000464178">
    <property type="component" value="Chromosome"/>
</dbReference>
<dbReference type="Pfam" id="PF05974">
    <property type="entry name" value="DUF892"/>
    <property type="match status" value="1"/>
</dbReference>